<accession>A0A8S5NB71</accession>
<reference evidence="1" key="1">
    <citation type="journal article" date="2021" name="Proc. Natl. Acad. Sci. U.S.A.">
        <title>A Catalog of Tens of Thousands of Viruses from Human Metagenomes Reveals Hidden Associations with Chronic Diseases.</title>
        <authorList>
            <person name="Tisza M.J."/>
            <person name="Buck C.B."/>
        </authorList>
    </citation>
    <scope>NUCLEOTIDE SEQUENCE</scope>
    <source>
        <strain evidence="1">Ctx322</strain>
    </source>
</reference>
<protein>
    <submittedName>
        <fullName evidence="1">Uncharacterized protein</fullName>
    </submittedName>
</protein>
<proteinExistence type="predicted"/>
<evidence type="ECO:0000313" key="1">
    <source>
        <dbReference type="EMBL" id="DAD91512.1"/>
    </source>
</evidence>
<organism evidence="1">
    <name type="scientific">Myoviridae sp. ctx322</name>
    <dbReference type="NCBI Taxonomy" id="2826711"/>
    <lineage>
        <taxon>Viruses</taxon>
        <taxon>Duplodnaviria</taxon>
        <taxon>Heunggongvirae</taxon>
        <taxon>Uroviricota</taxon>
        <taxon>Caudoviricetes</taxon>
    </lineage>
</organism>
<name>A0A8S5NB71_9CAUD</name>
<sequence>MENNSNINNQESKERLLSSKLQGIYTEDRVLYADYPYLPDDELEMLKQETLNYFPIAKNILEDLNIPAGRLLTIQQVNLQYEGDEYPEVIFLFTFTGLGERAREVAYELDLALSNDDYGFESFTYSQSGEVATIVGKIDTL</sequence>
<dbReference type="EMBL" id="BK015115">
    <property type="protein sequence ID" value="DAD91512.1"/>
    <property type="molecule type" value="Genomic_DNA"/>
</dbReference>